<keyword evidence="1" id="KW-0472">Membrane</keyword>
<dbReference type="Ensembl" id="ENSNVIT00000030042.1">
    <property type="protein sequence ID" value="ENSNVIP00000025908.1"/>
    <property type="gene ID" value="ENSNVIG00000020029.1"/>
</dbReference>
<dbReference type="PANTHER" id="PTHR35968:SF1">
    <property type="entry name" value="TESTIS EXPRESSED PROTEIN 56"/>
    <property type="match status" value="1"/>
</dbReference>
<sequence length="156" mass="18419">MEKSTLSSLHRLLPNHLMEKLYSYKSEEDKQNCQNSEFSGLERILARHQFPKEINVTPKPSSMPLWKRKSINNSNRGWKKCYLWNKNLEVPPMSTIIYSSPLFIGLFLCHATHFVCVYNYVIYYSILEVQYLTCKCLIVLSSCCINLYYHVFISYL</sequence>
<protein>
    <submittedName>
        <fullName evidence="2">Uncharacterized protein</fullName>
    </submittedName>
</protein>
<keyword evidence="1" id="KW-1133">Transmembrane helix</keyword>
<accession>A0A8C7BSX7</accession>
<dbReference type="GeneTree" id="ENSGT00390000008360"/>
<keyword evidence="3" id="KW-1185">Reference proteome</keyword>
<dbReference type="AlphaFoldDB" id="A0A8C7BSX7"/>
<dbReference type="PANTHER" id="PTHR35968">
    <property type="entry name" value="CHROMOSOME 6 C6ORF201 HOMOLOG"/>
    <property type="match status" value="1"/>
</dbReference>
<evidence type="ECO:0000256" key="1">
    <source>
        <dbReference type="SAM" id="Phobius"/>
    </source>
</evidence>
<reference evidence="2" key="1">
    <citation type="submission" date="2025-08" db="UniProtKB">
        <authorList>
            <consortium name="Ensembl"/>
        </authorList>
    </citation>
    <scope>IDENTIFICATION</scope>
</reference>
<dbReference type="Proteomes" id="UP000694425">
    <property type="component" value="Unplaced"/>
</dbReference>
<feature type="transmembrane region" description="Helical" evidence="1">
    <location>
        <begin position="102"/>
        <end position="123"/>
    </location>
</feature>
<keyword evidence="1" id="KW-0812">Transmembrane</keyword>
<organism evidence="2 3">
    <name type="scientific">Neovison vison</name>
    <name type="common">American mink</name>
    <name type="synonym">Mustela vison</name>
    <dbReference type="NCBI Taxonomy" id="452646"/>
    <lineage>
        <taxon>Eukaryota</taxon>
        <taxon>Metazoa</taxon>
        <taxon>Chordata</taxon>
        <taxon>Craniata</taxon>
        <taxon>Vertebrata</taxon>
        <taxon>Euteleostomi</taxon>
        <taxon>Mammalia</taxon>
        <taxon>Eutheria</taxon>
        <taxon>Laurasiatheria</taxon>
        <taxon>Carnivora</taxon>
        <taxon>Caniformia</taxon>
        <taxon>Musteloidea</taxon>
        <taxon>Mustelidae</taxon>
        <taxon>Mustelinae</taxon>
        <taxon>Neogale</taxon>
    </lineage>
</organism>
<reference evidence="2" key="2">
    <citation type="submission" date="2025-09" db="UniProtKB">
        <authorList>
            <consortium name="Ensembl"/>
        </authorList>
    </citation>
    <scope>IDENTIFICATION</scope>
</reference>
<dbReference type="Pfam" id="PF15023">
    <property type="entry name" value="DUF4523"/>
    <property type="match status" value="1"/>
</dbReference>
<proteinExistence type="predicted"/>
<name>A0A8C7BSX7_NEOVI</name>
<evidence type="ECO:0000313" key="3">
    <source>
        <dbReference type="Proteomes" id="UP000694425"/>
    </source>
</evidence>
<feature type="transmembrane region" description="Helical" evidence="1">
    <location>
        <begin position="129"/>
        <end position="149"/>
    </location>
</feature>
<evidence type="ECO:0000313" key="2">
    <source>
        <dbReference type="Ensembl" id="ENSNVIP00000025908.1"/>
    </source>
</evidence>
<dbReference type="InterPro" id="IPR027827">
    <property type="entry name" value="Tex56"/>
</dbReference>